<comment type="catalytic activity">
    <reaction evidence="11">
        <text>L-leucine + 2-oxoglutarate = 4-methyl-2-oxopentanoate + L-glutamate</text>
        <dbReference type="Rhea" id="RHEA:18321"/>
        <dbReference type="ChEBI" id="CHEBI:16810"/>
        <dbReference type="ChEBI" id="CHEBI:17865"/>
        <dbReference type="ChEBI" id="CHEBI:29985"/>
        <dbReference type="ChEBI" id="CHEBI:57427"/>
        <dbReference type="EC" id="2.6.1.42"/>
    </reaction>
</comment>
<dbReference type="PANTHER" id="PTHR42743:SF11">
    <property type="entry name" value="AMINODEOXYCHORISMATE LYASE"/>
    <property type="match status" value="1"/>
</dbReference>
<dbReference type="EMBL" id="FNBZ01000001">
    <property type="protein sequence ID" value="SDF40757.1"/>
    <property type="molecule type" value="Genomic_DNA"/>
</dbReference>
<evidence type="ECO:0000256" key="10">
    <source>
        <dbReference type="ARBA" id="ARBA00048798"/>
    </source>
</evidence>
<dbReference type="Proteomes" id="UP000199468">
    <property type="component" value="Unassembled WGS sequence"/>
</dbReference>
<evidence type="ECO:0000256" key="1">
    <source>
        <dbReference type="ARBA" id="ARBA00003109"/>
    </source>
</evidence>
<keyword evidence="8" id="KW-0100">Branched-chain amino acid biosynthesis</keyword>
<evidence type="ECO:0000256" key="9">
    <source>
        <dbReference type="ARBA" id="ARBA00048212"/>
    </source>
</evidence>
<proteinExistence type="inferred from homology"/>
<dbReference type="RefSeq" id="WP_244492693.1">
    <property type="nucleotide sequence ID" value="NZ_FNBZ01000001.1"/>
</dbReference>
<comment type="catalytic activity">
    <reaction evidence="10">
        <text>L-isoleucine + 2-oxoglutarate = (S)-3-methyl-2-oxopentanoate + L-glutamate</text>
        <dbReference type="Rhea" id="RHEA:24801"/>
        <dbReference type="ChEBI" id="CHEBI:16810"/>
        <dbReference type="ChEBI" id="CHEBI:29985"/>
        <dbReference type="ChEBI" id="CHEBI:35146"/>
        <dbReference type="ChEBI" id="CHEBI:58045"/>
        <dbReference type="EC" id="2.6.1.42"/>
    </reaction>
</comment>
<keyword evidence="13" id="KW-1185">Reference proteome</keyword>
<evidence type="ECO:0000313" key="12">
    <source>
        <dbReference type="EMBL" id="SDF40757.1"/>
    </source>
</evidence>
<evidence type="ECO:0000256" key="5">
    <source>
        <dbReference type="ARBA" id="ARBA00009320"/>
    </source>
</evidence>
<dbReference type="InterPro" id="IPR043131">
    <property type="entry name" value="BCAT-like_N"/>
</dbReference>
<gene>
    <name evidence="12" type="ORF">SAMN05421844_101543</name>
</gene>
<keyword evidence="12" id="KW-0032">Aminotransferase</keyword>
<dbReference type="InterPro" id="IPR036038">
    <property type="entry name" value="Aminotransferase-like"/>
</dbReference>
<dbReference type="PANTHER" id="PTHR42743">
    <property type="entry name" value="AMINO-ACID AMINOTRANSFERASE"/>
    <property type="match status" value="1"/>
</dbReference>
<dbReference type="GO" id="GO:0008483">
    <property type="term" value="F:transaminase activity"/>
    <property type="evidence" value="ECO:0007669"/>
    <property type="project" value="UniProtKB-KW"/>
</dbReference>
<evidence type="ECO:0000256" key="7">
    <source>
        <dbReference type="ARBA" id="ARBA00014472"/>
    </source>
</evidence>
<dbReference type="InterPro" id="IPR043132">
    <property type="entry name" value="BCAT-like_C"/>
</dbReference>
<evidence type="ECO:0000313" key="13">
    <source>
        <dbReference type="Proteomes" id="UP000199468"/>
    </source>
</evidence>
<dbReference type="Pfam" id="PF01063">
    <property type="entry name" value="Aminotran_4"/>
    <property type="match status" value="1"/>
</dbReference>
<dbReference type="SUPFAM" id="SSF56752">
    <property type="entry name" value="D-aminoacid aminotransferase-like PLP-dependent enzymes"/>
    <property type="match status" value="1"/>
</dbReference>
<organism evidence="12 13">
    <name type="scientific">Bosea robiniae</name>
    <dbReference type="NCBI Taxonomy" id="1036780"/>
    <lineage>
        <taxon>Bacteria</taxon>
        <taxon>Pseudomonadati</taxon>
        <taxon>Pseudomonadota</taxon>
        <taxon>Alphaproteobacteria</taxon>
        <taxon>Hyphomicrobiales</taxon>
        <taxon>Boseaceae</taxon>
        <taxon>Bosea</taxon>
    </lineage>
</organism>
<keyword evidence="12" id="KW-0808">Transferase</keyword>
<dbReference type="Gene3D" id="3.30.470.10">
    <property type="match status" value="1"/>
</dbReference>
<accession>A0ABY0NGI7</accession>
<comment type="catalytic activity">
    <reaction evidence="9">
        <text>L-valine + 2-oxoglutarate = 3-methyl-2-oxobutanoate + L-glutamate</text>
        <dbReference type="Rhea" id="RHEA:24813"/>
        <dbReference type="ChEBI" id="CHEBI:11851"/>
        <dbReference type="ChEBI" id="CHEBI:16810"/>
        <dbReference type="ChEBI" id="CHEBI:29985"/>
        <dbReference type="ChEBI" id="CHEBI:57762"/>
        <dbReference type="EC" id="2.6.1.42"/>
    </reaction>
</comment>
<sequence length="326" mass="36129">MTPDTLLSWPTPSRSRNAPPVEARFAAGTAWIDGRIVPVAEASLPLLDWGFLRSDACQETISAWDGLLFRLDDHLDRFWRSLERLRMTSPLSRDEIRGAIHALIATAGYDNAYVQIIMTRGRPPIGSRDIRLCTQRFQAFCIPYVWIATPEVQQRGLHVHIGSRHRVPATSVDPMVKHYHWLDFELGLLEAFDHGAETVVLTDGQDHLLEGPGFNIFVRKGEKLLTPRSGMLDGMTRRTVMELCADLGISVEETDVPVAALRDADEAFLTTTAGGVLPVASVDAKAIRNGPGPFTARIHAAYWQRRADGWLGEPVDYTVPAALASE</sequence>
<evidence type="ECO:0000256" key="8">
    <source>
        <dbReference type="ARBA" id="ARBA00023304"/>
    </source>
</evidence>
<name>A0ABY0NGI7_9HYPH</name>
<dbReference type="InterPro" id="IPR001544">
    <property type="entry name" value="Aminotrans_IV"/>
</dbReference>
<comment type="function">
    <text evidence="1">Acts on leucine, isoleucine and valine.</text>
</comment>
<dbReference type="EC" id="2.6.1.42" evidence="6"/>
<evidence type="ECO:0000256" key="4">
    <source>
        <dbReference type="ARBA" id="ARBA00005072"/>
    </source>
</evidence>
<evidence type="ECO:0000256" key="11">
    <source>
        <dbReference type="ARBA" id="ARBA00049229"/>
    </source>
</evidence>
<comment type="pathway">
    <text evidence="4">Amino-acid biosynthesis; L-leucine biosynthesis; L-leucine from 3-methyl-2-oxobutanoate: step 4/4.</text>
</comment>
<comment type="caution">
    <text evidence="12">The sequence shown here is derived from an EMBL/GenBank/DDBJ whole genome shotgun (WGS) entry which is preliminary data.</text>
</comment>
<protein>
    <recommendedName>
        <fullName evidence="7">Probable branched-chain-amino-acid aminotransferase</fullName>
        <ecNumber evidence="6">2.6.1.42</ecNumber>
    </recommendedName>
</protein>
<evidence type="ECO:0000256" key="6">
    <source>
        <dbReference type="ARBA" id="ARBA00013053"/>
    </source>
</evidence>
<reference evidence="12 13" key="1">
    <citation type="submission" date="2016-10" db="EMBL/GenBank/DDBJ databases">
        <authorList>
            <person name="Varghese N."/>
            <person name="Submissions S."/>
        </authorList>
    </citation>
    <scope>NUCLEOTIDE SEQUENCE [LARGE SCALE GENOMIC DNA]</scope>
    <source>
        <strain evidence="12 13">DSM 26672</strain>
    </source>
</reference>
<comment type="pathway">
    <text evidence="3">Amino-acid biosynthesis; L-valine biosynthesis; L-valine from pyruvate: step 4/4.</text>
</comment>
<evidence type="ECO:0000256" key="2">
    <source>
        <dbReference type="ARBA" id="ARBA00004824"/>
    </source>
</evidence>
<dbReference type="Gene3D" id="3.20.10.10">
    <property type="entry name" value="D-amino Acid Aminotransferase, subunit A, domain 2"/>
    <property type="match status" value="1"/>
</dbReference>
<evidence type="ECO:0000256" key="3">
    <source>
        <dbReference type="ARBA" id="ARBA00004931"/>
    </source>
</evidence>
<keyword evidence="8" id="KW-0028">Amino-acid biosynthesis</keyword>
<comment type="pathway">
    <text evidence="2">Amino-acid biosynthesis; L-isoleucine biosynthesis; L-isoleucine from 2-oxobutanoate: step 4/4.</text>
</comment>
<comment type="similarity">
    <text evidence="5">Belongs to the class-IV pyridoxal-phosphate-dependent aminotransferase family.</text>
</comment>
<dbReference type="InterPro" id="IPR050571">
    <property type="entry name" value="Class-IV_PLP-Dep_Aminotrnsfr"/>
</dbReference>